<protein>
    <submittedName>
        <fullName evidence="2">Uncharacterized protein</fullName>
    </submittedName>
</protein>
<dbReference type="EMBL" id="JXAK01000003">
    <property type="protein sequence ID" value="KIL42063.1"/>
    <property type="molecule type" value="Genomic_DNA"/>
</dbReference>
<evidence type="ECO:0000313" key="2">
    <source>
        <dbReference type="EMBL" id="KIL42063.1"/>
    </source>
</evidence>
<gene>
    <name evidence="2" type="ORF">SD70_02445</name>
</gene>
<feature type="region of interest" description="Disordered" evidence="1">
    <location>
        <begin position="28"/>
        <end position="47"/>
    </location>
</feature>
<reference evidence="2 3" key="1">
    <citation type="submission" date="2014-12" db="EMBL/GenBank/DDBJ databases">
        <title>Draft genome sequence of Paenibacillus kamchatkensis strain B-2647.</title>
        <authorList>
            <person name="Karlyshev A.V."/>
            <person name="Kudryashova E.B."/>
        </authorList>
    </citation>
    <scope>NUCLEOTIDE SEQUENCE [LARGE SCALE GENOMIC DNA]</scope>
    <source>
        <strain evidence="2 3">VKM B-2647</strain>
    </source>
</reference>
<feature type="region of interest" description="Disordered" evidence="1">
    <location>
        <begin position="177"/>
        <end position="200"/>
    </location>
</feature>
<evidence type="ECO:0000313" key="3">
    <source>
        <dbReference type="Proteomes" id="UP000031967"/>
    </source>
</evidence>
<organism evidence="2 3">
    <name type="scientific">Gordoniibacillus kamchatkensis</name>
    <dbReference type="NCBI Taxonomy" id="1590651"/>
    <lineage>
        <taxon>Bacteria</taxon>
        <taxon>Bacillati</taxon>
        <taxon>Bacillota</taxon>
        <taxon>Bacilli</taxon>
        <taxon>Bacillales</taxon>
        <taxon>Paenibacillaceae</taxon>
        <taxon>Gordoniibacillus</taxon>
    </lineage>
</organism>
<proteinExistence type="predicted"/>
<comment type="caution">
    <text evidence="2">The sequence shown here is derived from an EMBL/GenBank/DDBJ whole genome shotgun (WGS) entry which is preliminary data.</text>
</comment>
<dbReference type="RefSeq" id="WP_041045333.1">
    <property type="nucleotide sequence ID" value="NZ_JXAK01000003.1"/>
</dbReference>
<keyword evidence="3" id="KW-1185">Reference proteome</keyword>
<sequence length="200" mass="22773">MAKWTRAYIDSLPDSAFLIILPGGEKEDGFTEPRSKRKFPVRDNNGNVDKAHLDNALARIPQSNISEELKAKAQRRAEKLLEQFKGEGHGNMKKSLGKMSYNDLRSELQAIVQQKYGQKSKDGNYWVDYPWVEDVYENEVVVQKDGRYYIADYSVNADGKVTIGPFYNARKLYNKDGKQPVHRMGKPKPSNEVAVEASSR</sequence>
<name>A0ABR5AML5_9BACL</name>
<evidence type="ECO:0000256" key="1">
    <source>
        <dbReference type="SAM" id="MobiDB-lite"/>
    </source>
</evidence>
<dbReference type="Proteomes" id="UP000031967">
    <property type="component" value="Unassembled WGS sequence"/>
</dbReference>
<accession>A0ABR5AML5</accession>